<evidence type="ECO:0000256" key="1">
    <source>
        <dbReference type="SAM" id="MobiDB-lite"/>
    </source>
</evidence>
<keyword evidence="3" id="KW-1185">Reference proteome</keyword>
<dbReference type="AlphaFoldDB" id="A0AAD5D352"/>
<dbReference type="Proteomes" id="UP001206925">
    <property type="component" value="Unassembled WGS sequence"/>
</dbReference>
<evidence type="ECO:0000313" key="3">
    <source>
        <dbReference type="Proteomes" id="UP001206925"/>
    </source>
</evidence>
<feature type="compositionally biased region" description="Polar residues" evidence="1">
    <location>
        <begin position="90"/>
        <end position="113"/>
    </location>
</feature>
<protein>
    <submittedName>
        <fullName evidence="2">Uncharacterized protein</fullName>
    </submittedName>
</protein>
<accession>A0AAD5D352</accession>
<reference evidence="2" key="1">
    <citation type="submission" date="2022-06" db="EMBL/GenBank/DDBJ databases">
        <title>Uncovering the hologenomic basis of an extraordinary plant invasion.</title>
        <authorList>
            <person name="Bieker V.C."/>
            <person name="Martin M.D."/>
            <person name="Gilbert T."/>
            <person name="Hodgins K."/>
            <person name="Battlay P."/>
            <person name="Petersen B."/>
            <person name="Wilson J."/>
        </authorList>
    </citation>
    <scope>NUCLEOTIDE SEQUENCE</scope>
    <source>
        <strain evidence="2">AA19_3_7</strain>
        <tissue evidence="2">Leaf</tissue>
    </source>
</reference>
<gene>
    <name evidence="2" type="ORF">M8C21_028106</name>
</gene>
<evidence type="ECO:0000313" key="2">
    <source>
        <dbReference type="EMBL" id="KAI7753346.1"/>
    </source>
</evidence>
<sequence length="113" mass="12612">MYAEGEARRSTCLHMLVCIDANWLLPNRRLQTLISVILHLQVRSVRETMNKMIEAWNAIPDVPQENGLAAPCFTTTMFHELASDVGPNERSPNLDENSASRTLCSSGTSILKL</sequence>
<name>A0AAD5D352_AMBAR</name>
<dbReference type="EMBL" id="JAMZMK010005468">
    <property type="protein sequence ID" value="KAI7753346.1"/>
    <property type="molecule type" value="Genomic_DNA"/>
</dbReference>
<comment type="caution">
    <text evidence="2">The sequence shown here is derived from an EMBL/GenBank/DDBJ whole genome shotgun (WGS) entry which is preliminary data.</text>
</comment>
<organism evidence="2 3">
    <name type="scientific">Ambrosia artemisiifolia</name>
    <name type="common">Common ragweed</name>
    <dbReference type="NCBI Taxonomy" id="4212"/>
    <lineage>
        <taxon>Eukaryota</taxon>
        <taxon>Viridiplantae</taxon>
        <taxon>Streptophyta</taxon>
        <taxon>Embryophyta</taxon>
        <taxon>Tracheophyta</taxon>
        <taxon>Spermatophyta</taxon>
        <taxon>Magnoliopsida</taxon>
        <taxon>eudicotyledons</taxon>
        <taxon>Gunneridae</taxon>
        <taxon>Pentapetalae</taxon>
        <taxon>asterids</taxon>
        <taxon>campanulids</taxon>
        <taxon>Asterales</taxon>
        <taxon>Asteraceae</taxon>
        <taxon>Asteroideae</taxon>
        <taxon>Heliantheae alliance</taxon>
        <taxon>Heliantheae</taxon>
        <taxon>Ambrosia</taxon>
    </lineage>
</organism>
<feature type="region of interest" description="Disordered" evidence="1">
    <location>
        <begin position="84"/>
        <end position="113"/>
    </location>
</feature>
<proteinExistence type="predicted"/>